<dbReference type="Gene3D" id="3.30.1540.10">
    <property type="entry name" value="formyl-coa transferase, domain 3"/>
    <property type="match status" value="1"/>
</dbReference>
<dbReference type="InterPro" id="IPR044855">
    <property type="entry name" value="CoA-Trfase_III_dom3_sf"/>
</dbReference>
<evidence type="ECO:0000313" key="2">
    <source>
        <dbReference type="EMBL" id="PFH53077.1"/>
    </source>
</evidence>
<dbReference type="OrthoDB" id="16747at2759"/>
<dbReference type="Pfam" id="PF02515">
    <property type="entry name" value="CoA_transf_3"/>
    <property type="match status" value="1"/>
</dbReference>
<comment type="similarity">
    <text evidence="1">Belongs to the CoA-transferase III family.</text>
</comment>
<evidence type="ECO:0000313" key="3">
    <source>
        <dbReference type="Proteomes" id="UP000242287"/>
    </source>
</evidence>
<dbReference type="InterPro" id="IPR003673">
    <property type="entry name" value="CoA-Trfase_fam_III"/>
</dbReference>
<accession>A0A2A9NXF5</accession>
<reference evidence="2 3" key="1">
    <citation type="submission" date="2014-02" db="EMBL/GenBank/DDBJ databases">
        <title>Transposable element dynamics among asymbiotic and ectomycorrhizal Amanita fungi.</title>
        <authorList>
            <consortium name="DOE Joint Genome Institute"/>
            <person name="Hess J."/>
            <person name="Skrede I."/>
            <person name="Wolfe B."/>
            <person name="LaButti K."/>
            <person name="Ohm R.A."/>
            <person name="Grigoriev I.V."/>
            <person name="Pringle A."/>
        </authorList>
    </citation>
    <scope>NUCLEOTIDE SEQUENCE [LARGE SCALE GENOMIC DNA]</scope>
    <source>
        <strain evidence="2 3">SKay4041</strain>
    </source>
</reference>
<dbReference type="InterPro" id="IPR023606">
    <property type="entry name" value="CoA-Trfase_III_dom_1_sf"/>
</dbReference>
<dbReference type="EMBL" id="KZ301975">
    <property type="protein sequence ID" value="PFH53077.1"/>
    <property type="molecule type" value="Genomic_DNA"/>
</dbReference>
<name>A0A2A9NXF5_9AGAR</name>
<dbReference type="GO" id="GO:0003824">
    <property type="term" value="F:catalytic activity"/>
    <property type="evidence" value="ECO:0007669"/>
    <property type="project" value="InterPro"/>
</dbReference>
<dbReference type="STRING" id="703135.A0A2A9NXF5"/>
<dbReference type="AlphaFoldDB" id="A0A2A9NXF5"/>
<dbReference type="Gene3D" id="3.40.50.10540">
    <property type="entry name" value="Crotonobetainyl-coa:carnitine coa-transferase, domain 1"/>
    <property type="match status" value="1"/>
</dbReference>
<protein>
    <recommendedName>
        <fullName evidence="4">Alpha-methylacyl-CoA racemase</fullName>
    </recommendedName>
</protein>
<dbReference type="SUPFAM" id="SSF89796">
    <property type="entry name" value="CoA-transferase family III (CaiB/BaiF)"/>
    <property type="match status" value="1"/>
</dbReference>
<dbReference type="PANTHER" id="PTHR48228">
    <property type="entry name" value="SUCCINYL-COA--D-CITRAMALATE COA-TRANSFERASE"/>
    <property type="match status" value="1"/>
</dbReference>
<dbReference type="PANTHER" id="PTHR48228:SF5">
    <property type="entry name" value="ALPHA-METHYLACYL-COA RACEMASE"/>
    <property type="match status" value="1"/>
</dbReference>
<proteinExistence type="inferred from homology"/>
<organism evidence="2 3">
    <name type="scientific">Amanita thiersii Skay4041</name>
    <dbReference type="NCBI Taxonomy" id="703135"/>
    <lineage>
        <taxon>Eukaryota</taxon>
        <taxon>Fungi</taxon>
        <taxon>Dikarya</taxon>
        <taxon>Basidiomycota</taxon>
        <taxon>Agaricomycotina</taxon>
        <taxon>Agaricomycetes</taxon>
        <taxon>Agaricomycetidae</taxon>
        <taxon>Agaricales</taxon>
        <taxon>Pluteineae</taxon>
        <taxon>Amanitaceae</taxon>
        <taxon>Amanita</taxon>
    </lineage>
</organism>
<evidence type="ECO:0008006" key="4">
    <source>
        <dbReference type="Google" id="ProtNLM"/>
    </source>
</evidence>
<sequence length="436" mass="46350">MNAHVDTFPESCERVSESVGIELPDVPFQVPSQCSAKNILTSMSLTGSLDQFAGLAPGPYAGLVLADNGATVIRVDRLSSSSTDVLCRGKRSLAIDVKTSSGREILKRLISTADVVIDPFRPGVLEKLGLGPDVFLGHGERKGLNDGLVFARIAGFPRTGPYKDMAGHDINYIALSGALSMLPGTAEKPAFPVNLLADFAGGGLMCAVGILLALFERAKSGRGQVVNVDMVSGTRYISSFPLLQKLLPHSALFAGARGTNILDGGAPFYNIYTCKDGGLMSVGCLEPQFFAAFINGFLKALPQDFALSDGWRPMLQSQTNVGEWPKLKEFLEKGFCTNTRQYWADVFLGTDACAVPVLSPKEASANFDSPHPTPHPSITGSYGAAKVNLATVNLQPGLHTADILTELGLSSHEIKRLAGEGVIMDKSKGSVLNHKL</sequence>
<dbReference type="InterPro" id="IPR050509">
    <property type="entry name" value="CoA-transferase_III"/>
</dbReference>
<dbReference type="Proteomes" id="UP000242287">
    <property type="component" value="Unassembled WGS sequence"/>
</dbReference>
<evidence type="ECO:0000256" key="1">
    <source>
        <dbReference type="ARBA" id="ARBA00008383"/>
    </source>
</evidence>
<gene>
    <name evidence="2" type="ORF">AMATHDRAFT_55448</name>
</gene>
<keyword evidence="3" id="KW-1185">Reference proteome</keyword>